<keyword evidence="4" id="KW-1185">Reference proteome</keyword>
<dbReference type="Proteomes" id="UP000266188">
    <property type="component" value="Unassembled WGS sequence"/>
</dbReference>
<dbReference type="STRING" id="2070753.A0A3A2ZDS1"/>
<name>A0A3A2ZDS1_9EURO</name>
<evidence type="ECO:0000313" key="4">
    <source>
        <dbReference type="Proteomes" id="UP000266188"/>
    </source>
</evidence>
<dbReference type="PANTHER" id="PTHR31668:SF30">
    <property type="entry name" value="ZN(II)2CYS6 TRANSCRIPTION FACTOR (EUROFUNG)"/>
    <property type="match status" value="1"/>
</dbReference>
<dbReference type="GO" id="GO:0006351">
    <property type="term" value="P:DNA-templated transcription"/>
    <property type="evidence" value="ECO:0007669"/>
    <property type="project" value="InterPro"/>
</dbReference>
<dbReference type="GO" id="GO:0003677">
    <property type="term" value="F:DNA binding"/>
    <property type="evidence" value="ECO:0007669"/>
    <property type="project" value="InterPro"/>
</dbReference>
<accession>A0A3A2ZDS1</accession>
<dbReference type="AlphaFoldDB" id="A0A3A2ZDS1"/>
<gene>
    <name evidence="3" type="ORF">PHISCL_06368</name>
</gene>
<comment type="caution">
    <text evidence="3">The sequence shown here is derived from an EMBL/GenBank/DDBJ whole genome shotgun (WGS) entry which is preliminary data.</text>
</comment>
<proteinExistence type="predicted"/>
<dbReference type="Pfam" id="PF04082">
    <property type="entry name" value="Fungal_trans"/>
    <property type="match status" value="1"/>
</dbReference>
<dbReference type="CDD" id="cd12148">
    <property type="entry name" value="fungal_TF_MHR"/>
    <property type="match status" value="1"/>
</dbReference>
<dbReference type="OrthoDB" id="271595at2759"/>
<reference evidence="4" key="1">
    <citation type="submission" date="2017-02" db="EMBL/GenBank/DDBJ databases">
        <authorList>
            <person name="Tafer H."/>
            <person name="Lopandic K."/>
        </authorList>
    </citation>
    <scope>NUCLEOTIDE SEQUENCE [LARGE SCALE GENOMIC DNA]</scope>
    <source>
        <strain evidence="4">CBS 366.77</strain>
    </source>
</reference>
<sequence length="502" mass="56331">MPETHWPTNGEFPAPVDVRDFTSSKPMGVTPSWCTDGSSIGWNTGSPVSWNERSDVEHWLPADLDTRIPILDFPGNNIYLKPSLPSMVQTESNTSGVDPYAAGLQGMHLSSKRTLQTENDRLVSAWPATINEANMIPWIDVYFDRLHPTLPVLNRSSLFTRMLAKEHRRNPQFGSMLLSLCAFALTQPIEINERPTSSSRASQARLMMHEATKMRSCSEFGEHPTIEAVLTSFFLFGCLFGSNQHSAAFLRLREALDLAATLGLNDPDLYYRLPGDETGQRLRTYLVLSITERAYALQRRHSITFWGKPGASMRSAYHFIYSATQSLVSGVIVHNEKDAEGMIGLARLMELFDAIDEDVIDCWNRQCNIDRGCCEKLTKDRVLSIHRNIAQAAQPEQYKSHGLVKCQNQTQGGAQIASPAISLRETQRADVFITQKWLENRIWVLSSTHGLLRAEPGCDEQLRFDYAISIAESTLKICRSLRLSAMEAHGIGLVSLTHDFKI</sequence>
<evidence type="ECO:0000259" key="2">
    <source>
        <dbReference type="Pfam" id="PF04082"/>
    </source>
</evidence>
<keyword evidence="1" id="KW-0539">Nucleus</keyword>
<organism evidence="3 4">
    <name type="scientific">Aspergillus sclerotialis</name>
    <dbReference type="NCBI Taxonomy" id="2070753"/>
    <lineage>
        <taxon>Eukaryota</taxon>
        <taxon>Fungi</taxon>
        <taxon>Dikarya</taxon>
        <taxon>Ascomycota</taxon>
        <taxon>Pezizomycotina</taxon>
        <taxon>Eurotiomycetes</taxon>
        <taxon>Eurotiomycetidae</taxon>
        <taxon>Eurotiales</taxon>
        <taxon>Aspergillaceae</taxon>
        <taxon>Aspergillus</taxon>
        <taxon>Aspergillus subgen. Polypaecilum</taxon>
    </lineage>
</organism>
<dbReference type="EMBL" id="MVGC01000238">
    <property type="protein sequence ID" value="RJE21299.1"/>
    <property type="molecule type" value="Genomic_DNA"/>
</dbReference>
<feature type="domain" description="Xylanolytic transcriptional activator regulatory" evidence="2">
    <location>
        <begin position="139"/>
        <end position="298"/>
    </location>
</feature>
<protein>
    <submittedName>
        <fullName evidence="3">C6 transcription factor</fullName>
    </submittedName>
</protein>
<dbReference type="GO" id="GO:0008270">
    <property type="term" value="F:zinc ion binding"/>
    <property type="evidence" value="ECO:0007669"/>
    <property type="project" value="InterPro"/>
</dbReference>
<evidence type="ECO:0000313" key="3">
    <source>
        <dbReference type="EMBL" id="RJE21299.1"/>
    </source>
</evidence>
<evidence type="ECO:0000256" key="1">
    <source>
        <dbReference type="ARBA" id="ARBA00023242"/>
    </source>
</evidence>
<dbReference type="InterPro" id="IPR050797">
    <property type="entry name" value="Carb_Metab_Trans_Reg"/>
</dbReference>
<dbReference type="PANTHER" id="PTHR31668">
    <property type="entry name" value="GLUCOSE TRANSPORT TRANSCRIPTION REGULATOR RGT1-RELATED-RELATED"/>
    <property type="match status" value="1"/>
</dbReference>
<dbReference type="InterPro" id="IPR007219">
    <property type="entry name" value="XnlR_reg_dom"/>
</dbReference>